<dbReference type="PRINTS" id="PR00344">
    <property type="entry name" value="BCTRLSENSOR"/>
</dbReference>
<accession>N8ZK41</accession>
<dbReference type="EMBL" id="APPN01000080">
    <property type="protein sequence ID" value="ENV32113.1"/>
    <property type="molecule type" value="Genomic_DNA"/>
</dbReference>
<evidence type="ECO:0000313" key="7">
    <source>
        <dbReference type="EMBL" id="ENV32113.1"/>
    </source>
</evidence>
<dbReference type="InterPro" id="IPR004358">
    <property type="entry name" value="Sig_transdc_His_kin-like_C"/>
</dbReference>
<dbReference type="InterPro" id="IPR003594">
    <property type="entry name" value="HATPase_dom"/>
</dbReference>
<evidence type="ECO:0000313" key="8">
    <source>
        <dbReference type="Proteomes" id="UP000013117"/>
    </source>
</evidence>
<dbReference type="SUPFAM" id="SSF47384">
    <property type="entry name" value="Homodimeric domain of signal transducing histidine kinase"/>
    <property type="match status" value="1"/>
</dbReference>
<dbReference type="InterPro" id="IPR003661">
    <property type="entry name" value="HisK_dim/P_dom"/>
</dbReference>
<dbReference type="InterPro" id="IPR005467">
    <property type="entry name" value="His_kinase_dom"/>
</dbReference>
<proteinExistence type="predicted"/>
<comment type="catalytic activity">
    <reaction evidence="1">
        <text>ATP + protein L-histidine = ADP + protein N-phospho-L-histidine.</text>
        <dbReference type="EC" id="2.7.13.3"/>
    </reaction>
</comment>
<organism evidence="7 8">
    <name type="scientific">Acinetobacter gerneri DSM 14967 = CIP 107464 = MTCC 9824</name>
    <dbReference type="NCBI Taxonomy" id="1120926"/>
    <lineage>
        <taxon>Bacteria</taxon>
        <taxon>Pseudomonadati</taxon>
        <taxon>Pseudomonadota</taxon>
        <taxon>Gammaproteobacteria</taxon>
        <taxon>Moraxellales</taxon>
        <taxon>Moraxellaceae</taxon>
        <taxon>Acinetobacter</taxon>
    </lineage>
</organism>
<dbReference type="PROSITE" id="PS50109">
    <property type="entry name" value="HIS_KIN"/>
    <property type="match status" value="1"/>
</dbReference>
<dbReference type="Pfam" id="PF00512">
    <property type="entry name" value="HisKA"/>
    <property type="match status" value="1"/>
</dbReference>
<sequence>MKLNLIDLKYAEQLSACPTAILLDVFTPDNELEGFLKLARGILKTENAILAFDDEPYIWFDHADQFHAMHKSIKSKYIDQQNFFEQTLVIDQGNPNYTHFSDYVKTLGVHHGRIVSFDLRQKKHSLSYGRVTFFDQNNTYFQDQDVALVAEFIQQIVKFIALKFENSILSEQFEQQIAINKSKTKFFQIIAHDLRAPFHGLLGFSEVLAEESDTLEQKDVLQISEYLHDTAQSTYNLLENLLNWAMAEDGQFVYHPIRFRLSQVLEIVYKILNPLAIKKNIKLSLDISEQFYVIADINMVTSVIQNLVSNALKFTHVDGTGVVELKARQNDHHIEIMIRDSGLGMSGQQVKNLFKHNIKVSQKGTSGEKGTGLGLVLCQHFLDLNHGKIDVESEIGVGTTFIVSLPSASTHTDYEI</sequence>
<comment type="caution">
    <text evidence="7">The sequence shown here is derived from an EMBL/GenBank/DDBJ whole genome shotgun (WGS) entry which is preliminary data.</text>
</comment>
<dbReference type="HOGENOM" id="CLU_648347_0_0_6"/>
<dbReference type="InterPro" id="IPR036097">
    <property type="entry name" value="HisK_dim/P_sf"/>
</dbReference>
<keyword evidence="8" id="KW-1185">Reference proteome</keyword>
<dbReference type="GO" id="GO:0005886">
    <property type="term" value="C:plasma membrane"/>
    <property type="evidence" value="ECO:0007669"/>
    <property type="project" value="TreeGrafter"/>
</dbReference>
<dbReference type="SUPFAM" id="SSF55874">
    <property type="entry name" value="ATPase domain of HSP90 chaperone/DNA topoisomerase II/histidine kinase"/>
    <property type="match status" value="1"/>
</dbReference>
<dbReference type="Gene3D" id="3.30.565.10">
    <property type="entry name" value="Histidine kinase-like ATPase, C-terminal domain"/>
    <property type="match status" value="1"/>
</dbReference>
<evidence type="ECO:0000256" key="5">
    <source>
        <dbReference type="ARBA" id="ARBA00022777"/>
    </source>
</evidence>
<evidence type="ECO:0000256" key="4">
    <source>
        <dbReference type="ARBA" id="ARBA00022679"/>
    </source>
</evidence>
<evidence type="ECO:0000256" key="2">
    <source>
        <dbReference type="ARBA" id="ARBA00012438"/>
    </source>
</evidence>
<dbReference type="GO" id="GO:0000155">
    <property type="term" value="F:phosphorelay sensor kinase activity"/>
    <property type="evidence" value="ECO:0007669"/>
    <property type="project" value="InterPro"/>
</dbReference>
<dbReference type="STRING" id="202952.GCA_000747725_00778"/>
<dbReference type="GO" id="GO:0009927">
    <property type="term" value="F:histidine phosphotransfer kinase activity"/>
    <property type="evidence" value="ECO:0007669"/>
    <property type="project" value="TreeGrafter"/>
</dbReference>
<dbReference type="Gene3D" id="1.10.287.130">
    <property type="match status" value="1"/>
</dbReference>
<dbReference type="PATRIC" id="fig|1120926.3.peg.3394"/>
<feature type="domain" description="Histidine kinase" evidence="6">
    <location>
        <begin position="189"/>
        <end position="409"/>
    </location>
</feature>
<dbReference type="Pfam" id="PF02518">
    <property type="entry name" value="HATPase_c"/>
    <property type="match status" value="1"/>
</dbReference>
<keyword evidence="4" id="KW-0808">Transferase</keyword>
<dbReference type="CDD" id="cd00082">
    <property type="entry name" value="HisKA"/>
    <property type="match status" value="1"/>
</dbReference>
<keyword evidence="3" id="KW-0597">Phosphoprotein</keyword>
<dbReference type="eggNOG" id="COG2205">
    <property type="taxonomic scope" value="Bacteria"/>
</dbReference>
<dbReference type="InterPro" id="IPR036890">
    <property type="entry name" value="HATPase_C_sf"/>
</dbReference>
<gene>
    <name evidence="7" type="ORF">F960_03498</name>
</gene>
<dbReference type="PANTHER" id="PTHR43047:SF72">
    <property type="entry name" value="OSMOSENSING HISTIDINE PROTEIN KINASE SLN1"/>
    <property type="match status" value="1"/>
</dbReference>
<dbReference type="AlphaFoldDB" id="N8ZK41"/>
<evidence type="ECO:0000259" key="6">
    <source>
        <dbReference type="PROSITE" id="PS50109"/>
    </source>
</evidence>
<dbReference type="EC" id="2.7.13.3" evidence="2"/>
<name>N8ZK41_9GAMM</name>
<dbReference type="SMART" id="SM00388">
    <property type="entry name" value="HisKA"/>
    <property type="match status" value="1"/>
</dbReference>
<keyword evidence="5" id="KW-0418">Kinase</keyword>
<evidence type="ECO:0000256" key="1">
    <source>
        <dbReference type="ARBA" id="ARBA00000085"/>
    </source>
</evidence>
<protein>
    <recommendedName>
        <fullName evidence="2">histidine kinase</fullName>
        <ecNumber evidence="2">2.7.13.3</ecNumber>
    </recommendedName>
</protein>
<reference evidence="7 8" key="1">
    <citation type="submission" date="2013-02" db="EMBL/GenBank/DDBJ databases">
        <title>The Genome Sequence of Acinetobacter gerneri CIP 107464.</title>
        <authorList>
            <consortium name="The Broad Institute Genome Sequencing Platform"/>
            <consortium name="The Broad Institute Genome Sequencing Center for Infectious Disease"/>
            <person name="Cerqueira G."/>
            <person name="Feldgarden M."/>
            <person name="Courvalin P."/>
            <person name="Perichon B."/>
            <person name="Grillot-Courvalin C."/>
            <person name="Clermont D."/>
            <person name="Rocha E."/>
            <person name="Yoon E.-J."/>
            <person name="Nemec A."/>
            <person name="Walker B."/>
            <person name="Young S.K."/>
            <person name="Zeng Q."/>
            <person name="Gargeya S."/>
            <person name="Fitzgerald M."/>
            <person name="Haas B."/>
            <person name="Abouelleil A."/>
            <person name="Alvarado L."/>
            <person name="Arachchi H.M."/>
            <person name="Berlin A.M."/>
            <person name="Chapman S.B."/>
            <person name="Dewar J."/>
            <person name="Goldberg J."/>
            <person name="Griggs A."/>
            <person name="Gujja S."/>
            <person name="Hansen M."/>
            <person name="Howarth C."/>
            <person name="Imamovic A."/>
            <person name="Larimer J."/>
            <person name="McCowan C."/>
            <person name="Murphy C."/>
            <person name="Neiman D."/>
            <person name="Pearson M."/>
            <person name="Priest M."/>
            <person name="Roberts A."/>
            <person name="Saif S."/>
            <person name="Shea T."/>
            <person name="Sisk P."/>
            <person name="Sykes S."/>
            <person name="Wortman J."/>
            <person name="Nusbaum C."/>
            <person name="Birren B."/>
        </authorList>
    </citation>
    <scope>NUCLEOTIDE SEQUENCE [LARGE SCALE GENOMIC DNA]</scope>
    <source>
        <strain evidence="7 8">CIP 107464</strain>
    </source>
</reference>
<evidence type="ECO:0000256" key="3">
    <source>
        <dbReference type="ARBA" id="ARBA00022553"/>
    </source>
</evidence>
<dbReference type="PANTHER" id="PTHR43047">
    <property type="entry name" value="TWO-COMPONENT HISTIDINE PROTEIN KINASE"/>
    <property type="match status" value="1"/>
</dbReference>
<dbReference type="GeneID" id="84210761"/>
<dbReference type="OrthoDB" id="9770795at2"/>
<dbReference type="RefSeq" id="WP_004867448.1">
    <property type="nucleotide sequence ID" value="NZ_ASYY01000048.1"/>
</dbReference>
<dbReference type="Proteomes" id="UP000013117">
    <property type="component" value="Unassembled WGS sequence"/>
</dbReference>
<dbReference type="SMART" id="SM00387">
    <property type="entry name" value="HATPase_c"/>
    <property type="match status" value="1"/>
</dbReference>